<reference evidence="1 2" key="1">
    <citation type="submission" date="2024-06" db="EMBL/GenBank/DDBJ databases">
        <authorList>
            <person name="Pan Q."/>
            <person name="Wen M."/>
            <person name="Jouanno E."/>
            <person name="Zahm M."/>
            <person name="Klopp C."/>
            <person name="Cabau C."/>
            <person name="Louis A."/>
            <person name="Berthelot C."/>
            <person name="Parey E."/>
            <person name="Roest Crollius H."/>
            <person name="Montfort J."/>
            <person name="Robinson-Rechavi M."/>
            <person name="Bouchez O."/>
            <person name="Lampietro C."/>
            <person name="Lopez Roques C."/>
            <person name="Donnadieu C."/>
            <person name="Postlethwait J."/>
            <person name="Bobe J."/>
            <person name="Verreycken H."/>
            <person name="Guiguen Y."/>
        </authorList>
    </citation>
    <scope>NUCLEOTIDE SEQUENCE [LARGE SCALE GENOMIC DNA]</scope>
    <source>
        <strain evidence="1">Up_M1</strain>
        <tissue evidence="1">Testis</tissue>
    </source>
</reference>
<proteinExistence type="predicted"/>
<dbReference type="AlphaFoldDB" id="A0ABD0XJ95"/>
<protein>
    <submittedName>
        <fullName evidence="1">Uncharacterized protein</fullName>
    </submittedName>
</protein>
<dbReference type="Proteomes" id="UP001557470">
    <property type="component" value="Unassembled WGS sequence"/>
</dbReference>
<evidence type="ECO:0000313" key="2">
    <source>
        <dbReference type="Proteomes" id="UP001557470"/>
    </source>
</evidence>
<accession>A0ABD0XJ95</accession>
<organism evidence="1 2">
    <name type="scientific">Umbra pygmaea</name>
    <name type="common">Eastern mudminnow</name>
    <dbReference type="NCBI Taxonomy" id="75934"/>
    <lineage>
        <taxon>Eukaryota</taxon>
        <taxon>Metazoa</taxon>
        <taxon>Chordata</taxon>
        <taxon>Craniata</taxon>
        <taxon>Vertebrata</taxon>
        <taxon>Euteleostomi</taxon>
        <taxon>Actinopterygii</taxon>
        <taxon>Neopterygii</taxon>
        <taxon>Teleostei</taxon>
        <taxon>Protacanthopterygii</taxon>
        <taxon>Esociformes</taxon>
        <taxon>Umbridae</taxon>
        <taxon>Umbra</taxon>
    </lineage>
</organism>
<comment type="caution">
    <text evidence="1">The sequence shown here is derived from an EMBL/GenBank/DDBJ whole genome shotgun (WGS) entry which is preliminary data.</text>
</comment>
<evidence type="ECO:0000313" key="1">
    <source>
        <dbReference type="EMBL" id="KAL1021499.1"/>
    </source>
</evidence>
<keyword evidence="2" id="KW-1185">Reference proteome</keyword>
<gene>
    <name evidence="1" type="ORF">UPYG_G00014040</name>
</gene>
<name>A0ABD0XJ95_UMBPY</name>
<dbReference type="EMBL" id="JAGEUA010000001">
    <property type="protein sequence ID" value="KAL1021499.1"/>
    <property type="molecule type" value="Genomic_DNA"/>
</dbReference>
<sequence length="75" mass="8235">MMSRNKIEAGNCPDLQFAKVFGAYDSEGKESFVQPRPSLSSPAALAHIHLLVRAQLTLGQQTRQPIRPTLTETQG</sequence>